<feature type="region of interest" description="Disordered" evidence="2">
    <location>
        <begin position="104"/>
        <end position="127"/>
    </location>
</feature>
<feature type="domain" description="CCHC-type" evidence="3">
    <location>
        <begin position="275"/>
        <end position="288"/>
    </location>
</feature>
<organism evidence="4 5">
    <name type="scientific">Camelina sativa</name>
    <name type="common">False flax</name>
    <name type="synonym">Myagrum sativum</name>
    <dbReference type="NCBI Taxonomy" id="90675"/>
    <lineage>
        <taxon>Eukaryota</taxon>
        <taxon>Viridiplantae</taxon>
        <taxon>Streptophyta</taxon>
        <taxon>Embryophyta</taxon>
        <taxon>Tracheophyta</taxon>
        <taxon>Spermatophyta</taxon>
        <taxon>Magnoliopsida</taxon>
        <taxon>eudicotyledons</taxon>
        <taxon>Gunneridae</taxon>
        <taxon>Pentapetalae</taxon>
        <taxon>rosids</taxon>
        <taxon>malvids</taxon>
        <taxon>Brassicales</taxon>
        <taxon>Brassicaceae</taxon>
        <taxon>Camelineae</taxon>
        <taxon>Camelina</taxon>
    </lineage>
</organism>
<dbReference type="Gene3D" id="4.10.60.10">
    <property type="entry name" value="Zinc finger, CCHC-type"/>
    <property type="match status" value="2"/>
</dbReference>
<evidence type="ECO:0000313" key="4">
    <source>
        <dbReference type="Proteomes" id="UP000694864"/>
    </source>
</evidence>
<dbReference type="Proteomes" id="UP000694864">
    <property type="component" value="Chromosome 14"/>
</dbReference>
<keyword evidence="1" id="KW-0862">Zinc</keyword>
<reference evidence="5" key="2">
    <citation type="submission" date="2025-08" db="UniProtKB">
        <authorList>
            <consortium name="RefSeq"/>
        </authorList>
    </citation>
    <scope>IDENTIFICATION</scope>
    <source>
        <tissue evidence="5">Leaf</tissue>
    </source>
</reference>
<keyword evidence="4" id="KW-1185">Reference proteome</keyword>
<dbReference type="SUPFAM" id="SSF57756">
    <property type="entry name" value="Retrovirus zinc finger-like domains"/>
    <property type="match status" value="2"/>
</dbReference>
<reference evidence="4" key="1">
    <citation type="journal article" date="2014" name="Nat. Commun.">
        <title>The emerging biofuel crop Camelina sativa retains a highly undifferentiated hexaploid genome structure.</title>
        <authorList>
            <person name="Kagale S."/>
            <person name="Koh C."/>
            <person name="Nixon J."/>
            <person name="Bollina V."/>
            <person name="Clarke W.E."/>
            <person name="Tuteja R."/>
            <person name="Spillane C."/>
            <person name="Robinson S.J."/>
            <person name="Links M.G."/>
            <person name="Clarke C."/>
            <person name="Higgins E.E."/>
            <person name="Huebert T."/>
            <person name="Sharpe A.G."/>
            <person name="Parkin I.A."/>
        </authorList>
    </citation>
    <scope>NUCLEOTIDE SEQUENCE [LARGE SCALE GENOMIC DNA]</scope>
    <source>
        <strain evidence="4">cv. DH55</strain>
    </source>
</reference>
<evidence type="ECO:0000256" key="1">
    <source>
        <dbReference type="PROSITE-ProRule" id="PRU00047"/>
    </source>
</evidence>
<evidence type="ECO:0000313" key="5">
    <source>
        <dbReference type="RefSeq" id="XP_019090979.1"/>
    </source>
</evidence>
<protein>
    <submittedName>
        <fullName evidence="5">Uncharacterized protein LOC109128639</fullName>
    </submittedName>
</protein>
<dbReference type="SMART" id="SM00343">
    <property type="entry name" value="ZnF_C2HC"/>
    <property type="match status" value="3"/>
</dbReference>
<dbReference type="InterPro" id="IPR036875">
    <property type="entry name" value="Znf_CCHC_sf"/>
</dbReference>
<dbReference type="InterPro" id="IPR001878">
    <property type="entry name" value="Znf_CCHC"/>
</dbReference>
<dbReference type="RefSeq" id="XP_019090979.1">
    <property type="nucleotide sequence ID" value="XM_019235434.1"/>
</dbReference>
<name>A0ABM1QW41_CAMSA</name>
<proteinExistence type="predicted"/>
<dbReference type="GeneID" id="109128639"/>
<dbReference type="PROSITE" id="PS50158">
    <property type="entry name" value="ZF_CCHC"/>
    <property type="match status" value="1"/>
</dbReference>
<keyword evidence="1" id="KW-0479">Metal-binding</keyword>
<dbReference type="Pfam" id="PF00098">
    <property type="entry name" value="zf-CCHC"/>
    <property type="match status" value="1"/>
</dbReference>
<evidence type="ECO:0000256" key="2">
    <source>
        <dbReference type="SAM" id="MobiDB-lite"/>
    </source>
</evidence>
<accession>A0ABM1QW41</accession>
<keyword evidence="1" id="KW-0863">Zinc-finger</keyword>
<sequence>MAMLSRQFAKFLKRKGEEKKSRMGEEMKTSSKNVQCFECKGYGHVRSECANLQKYKKKAMNVETSDSETDSDEEEELKNFVAFTTFEDSSESVFASASASVSATASEPAVKPTTTSEHESDSDSDAEDMSYEKFVLIKVKLELEAKIVEAEKHATEKGEETLQAKTDKCGLGFEGKVSKSDIMFVSSGKITSASGTALVTETALKNALKSVSETVFLKEHGKRISELENAPRQVFRPVCHHCGVVGHIRPRCFRLLREKSRMENAYDVRFQGPTCYHCGVQGHIKRNCFRFIQEDKYGGLRRNKVWVRKDEFYGGGGENEDVFGDVFRCLN</sequence>
<evidence type="ECO:0000259" key="3">
    <source>
        <dbReference type="PROSITE" id="PS50158"/>
    </source>
</evidence>
<gene>
    <name evidence="5" type="primary">LOC109128639</name>
</gene>